<name>A0ACC1MR24_9PEZI</name>
<evidence type="ECO:0000313" key="1">
    <source>
        <dbReference type="EMBL" id="KAJ2969462.1"/>
    </source>
</evidence>
<sequence length="286" mass="30588">MPAIRCASFSKRSLSRASRSSVCGSFAGALGADFWPPAADDCEARRGASLSRLCKSDERLLAPLISRLGLLPAPLMESCLWGRLFYCRGFDVLYQIRGSVLCLVRGLSLVPCPVGCHSDLRPRPLAQRGVLPPECVPGCGCAPVAPALVAKRRAVEKEKLKDGLRRWVGGVWRGEVKERSESVKNGTSAQALGECGGSAASGNASGKAISRIPRKARENTKSALELALFGGPIEGHEQGTLEKAFRALICCTAHLRLYVEGQSSVTGVVPHIDILSVEVIWFSGFE</sequence>
<organism evidence="1 2">
    <name type="scientific">Xylaria curta</name>
    <dbReference type="NCBI Taxonomy" id="42375"/>
    <lineage>
        <taxon>Eukaryota</taxon>
        <taxon>Fungi</taxon>
        <taxon>Dikarya</taxon>
        <taxon>Ascomycota</taxon>
        <taxon>Pezizomycotina</taxon>
        <taxon>Sordariomycetes</taxon>
        <taxon>Xylariomycetidae</taxon>
        <taxon>Xylariales</taxon>
        <taxon>Xylariaceae</taxon>
        <taxon>Xylaria</taxon>
    </lineage>
</organism>
<dbReference type="Proteomes" id="UP001143856">
    <property type="component" value="Unassembled WGS sequence"/>
</dbReference>
<reference evidence="1" key="1">
    <citation type="submission" date="2022-10" db="EMBL/GenBank/DDBJ databases">
        <title>Genome Sequence of Xylaria curta.</title>
        <authorList>
            <person name="Buettner E."/>
        </authorList>
    </citation>
    <scope>NUCLEOTIDE SEQUENCE</scope>
    <source>
        <strain evidence="1">Babe10</strain>
    </source>
</reference>
<proteinExistence type="predicted"/>
<accession>A0ACC1MR24</accession>
<dbReference type="EMBL" id="JAPDGR010004002">
    <property type="protein sequence ID" value="KAJ2969462.1"/>
    <property type="molecule type" value="Genomic_DNA"/>
</dbReference>
<keyword evidence="2" id="KW-1185">Reference proteome</keyword>
<gene>
    <name evidence="1" type="ORF">NUW58_g9984</name>
</gene>
<evidence type="ECO:0000313" key="2">
    <source>
        <dbReference type="Proteomes" id="UP001143856"/>
    </source>
</evidence>
<comment type="caution">
    <text evidence="1">The sequence shown here is derived from an EMBL/GenBank/DDBJ whole genome shotgun (WGS) entry which is preliminary data.</text>
</comment>
<protein>
    <submittedName>
        <fullName evidence="1">Uncharacterized protein</fullName>
    </submittedName>
</protein>